<dbReference type="InterPro" id="IPR002557">
    <property type="entry name" value="Chitin-bd_dom"/>
</dbReference>
<reference evidence="11 12" key="1">
    <citation type="journal article" date="2017" name="Gigascience">
        <title>Draft genome of the honey bee ectoparasitic mite, Tropilaelaps mercedesae, is shaped by the parasitic life history.</title>
        <authorList>
            <person name="Dong X."/>
            <person name="Armstrong S.D."/>
            <person name="Xia D."/>
            <person name="Makepeace B.L."/>
            <person name="Darby A.C."/>
            <person name="Kadowaki T."/>
        </authorList>
    </citation>
    <scope>NUCLEOTIDE SEQUENCE [LARGE SCALE GENOMIC DNA]</scope>
    <source>
        <strain evidence="11">Wuxi-XJTLU</strain>
    </source>
</reference>
<feature type="domain" description="Chitin-binding type-2" evidence="9">
    <location>
        <begin position="521"/>
        <end position="582"/>
    </location>
</feature>
<dbReference type="Gene3D" id="3.10.50.10">
    <property type="match status" value="1"/>
</dbReference>
<dbReference type="InterPro" id="IPR036508">
    <property type="entry name" value="Chitin-bd_dom_sf"/>
</dbReference>
<dbReference type="Proteomes" id="UP000192247">
    <property type="component" value="Unassembled WGS sequence"/>
</dbReference>
<keyword evidence="3" id="KW-0732">Signal</keyword>
<evidence type="ECO:0000256" key="4">
    <source>
        <dbReference type="ARBA" id="ARBA00022801"/>
    </source>
</evidence>
<dbReference type="PROSITE" id="PS50940">
    <property type="entry name" value="CHIT_BIND_II"/>
    <property type="match status" value="1"/>
</dbReference>
<dbReference type="InParanoid" id="A0A1V9X8B1"/>
<evidence type="ECO:0000256" key="6">
    <source>
        <dbReference type="ARBA" id="ARBA00023295"/>
    </source>
</evidence>
<dbReference type="EMBL" id="MNPL01020310">
    <property type="protein sequence ID" value="OQR69631.1"/>
    <property type="molecule type" value="Genomic_DNA"/>
</dbReference>
<keyword evidence="5" id="KW-1015">Disulfide bond</keyword>
<evidence type="ECO:0000256" key="7">
    <source>
        <dbReference type="RuleBase" id="RU000489"/>
    </source>
</evidence>
<dbReference type="STRING" id="418985.A0A1V9X8B1"/>
<evidence type="ECO:0000313" key="12">
    <source>
        <dbReference type="Proteomes" id="UP000192247"/>
    </source>
</evidence>
<gene>
    <name evidence="11" type="ORF">BIW11_04329</name>
</gene>
<evidence type="ECO:0000256" key="1">
    <source>
        <dbReference type="ARBA" id="ARBA00009121"/>
    </source>
</evidence>
<feature type="region of interest" description="Disordered" evidence="8">
    <location>
        <begin position="436"/>
        <end position="523"/>
    </location>
</feature>
<keyword evidence="6 7" id="KW-0326">Glycosidase</keyword>
<protein>
    <submittedName>
        <fullName evidence="11">Uncharacterized protein</fullName>
    </submittedName>
</protein>
<sequence>MAEEKYHSSLILTPYAYPAVTVVPGIIKRPHTSLQPKPSSSISSPSAKTSTAANNVLTDTKMVCYYSNWAVYRPGLAKFTPQNINPFLCSHLIYAFAGFNKKWEMKPFDPYNDIEQGNYKKFVGLKQYNQALKTMVAVGGWNEGSKRFTEMVESSENRQAFVRSAVKFCRTHGFDGLDLDWEYPTFRDGGRSEDKEGYALLIKELREAFNAEKTHGKDRLLLSVAVPAGKDYIDQGFDVETISRYSDFLNILTYDYHTAFEAVTNHHAPLRARNGLKEWDDENILNVDWTVSYYLKKGAPANKLILGIPTYGRSFTLTSDDETDLDAPADGPGEQGEATREKGYLAYYEICQAVNEKGWELARPHEDIMGPIAFKGNQWVGFDDEIMIENKVKYIKSKGLGGAMVWTLDNDDFRGSCGGGESPLISALREALLEAEGSSIRPRTTASEESSSKKKDSSRGGRVKNATTTTPAPKGSQKSTGSLSKTTKSTSTQSTKSTKPTETGLLFTTPEPPTTPDPGTPFECEDEGFFANEKDCRKYYWCLDSGPADLGIVAHTFTCPSNLHFNPKTESCDFKERVKCKADKDKKNKSKKMTTTTTPAAEEEEETTTAKAFTPRKPKR</sequence>
<dbReference type="PANTHER" id="PTHR11177">
    <property type="entry name" value="CHITINASE"/>
    <property type="match status" value="1"/>
</dbReference>
<dbReference type="AlphaFoldDB" id="A0A1V9X8B1"/>
<name>A0A1V9X8B1_9ACAR</name>
<dbReference type="Pfam" id="PF01607">
    <property type="entry name" value="CBM_14"/>
    <property type="match status" value="1"/>
</dbReference>
<dbReference type="InterPro" id="IPR001579">
    <property type="entry name" value="Glyco_hydro_18_chit_AS"/>
</dbReference>
<dbReference type="Pfam" id="PF00704">
    <property type="entry name" value="Glyco_hydro_18"/>
    <property type="match status" value="1"/>
</dbReference>
<dbReference type="FunFam" id="3.10.50.10:FF:000001">
    <property type="entry name" value="Chitinase 3-like 1"/>
    <property type="match status" value="1"/>
</dbReference>
<dbReference type="SUPFAM" id="SSF54556">
    <property type="entry name" value="Chitinase insertion domain"/>
    <property type="match status" value="1"/>
</dbReference>
<dbReference type="CDD" id="cd02872">
    <property type="entry name" value="GH18_chitolectin_chitotriosidase"/>
    <property type="match status" value="1"/>
</dbReference>
<dbReference type="InterPro" id="IPR017853">
    <property type="entry name" value="GH"/>
</dbReference>
<accession>A0A1V9X8B1</accession>
<dbReference type="GO" id="GO:0004568">
    <property type="term" value="F:chitinase activity"/>
    <property type="evidence" value="ECO:0007669"/>
    <property type="project" value="TreeGrafter"/>
</dbReference>
<evidence type="ECO:0000259" key="9">
    <source>
        <dbReference type="PROSITE" id="PS50940"/>
    </source>
</evidence>
<dbReference type="InterPro" id="IPR050314">
    <property type="entry name" value="Glycosyl_Hydrlase_18"/>
</dbReference>
<dbReference type="GO" id="GO:0006032">
    <property type="term" value="P:chitin catabolic process"/>
    <property type="evidence" value="ECO:0007669"/>
    <property type="project" value="TreeGrafter"/>
</dbReference>
<dbReference type="FunFam" id="2.170.140.10:FF:000005">
    <property type="entry name" value="Acidic mammalian chitinase"/>
    <property type="match status" value="1"/>
</dbReference>
<feature type="region of interest" description="Disordered" evidence="8">
    <location>
        <begin position="583"/>
        <end position="620"/>
    </location>
</feature>
<comment type="similarity">
    <text evidence="1">Belongs to the glycosyl hydrolase 18 family. Chitinase class II subfamily.</text>
</comment>
<keyword evidence="4 7" id="KW-0378">Hydrolase</keyword>
<evidence type="ECO:0000256" key="3">
    <source>
        <dbReference type="ARBA" id="ARBA00022729"/>
    </source>
</evidence>
<dbReference type="GO" id="GO:0005576">
    <property type="term" value="C:extracellular region"/>
    <property type="evidence" value="ECO:0007669"/>
    <property type="project" value="InterPro"/>
</dbReference>
<dbReference type="GO" id="GO:0005975">
    <property type="term" value="P:carbohydrate metabolic process"/>
    <property type="evidence" value="ECO:0007669"/>
    <property type="project" value="InterPro"/>
</dbReference>
<feature type="compositionally biased region" description="Low complexity" evidence="8">
    <location>
        <begin position="474"/>
        <end position="509"/>
    </location>
</feature>
<keyword evidence="2" id="KW-0147">Chitin-binding</keyword>
<dbReference type="PROSITE" id="PS51910">
    <property type="entry name" value="GH18_2"/>
    <property type="match status" value="1"/>
</dbReference>
<feature type="compositionally biased region" description="Pro residues" evidence="8">
    <location>
        <begin position="510"/>
        <end position="519"/>
    </location>
</feature>
<dbReference type="SMART" id="SM00494">
    <property type="entry name" value="ChtBD2"/>
    <property type="match status" value="1"/>
</dbReference>
<feature type="domain" description="GH18" evidence="10">
    <location>
        <begin position="60"/>
        <end position="435"/>
    </location>
</feature>
<proteinExistence type="inferred from homology"/>
<dbReference type="SUPFAM" id="SSF51445">
    <property type="entry name" value="(Trans)glycosidases"/>
    <property type="match status" value="1"/>
</dbReference>
<comment type="caution">
    <text evidence="11">The sequence shown here is derived from an EMBL/GenBank/DDBJ whole genome shotgun (WGS) entry which is preliminary data.</text>
</comment>
<organism evidence="11 12">
    <name type="scientific">Tropilaelaps mercedesae</name>
    <dbReference type="NCBI Taxonomy" id="418985"/>
    <lineage>
        <taxon>Eukaryota</taxon>
        <taxon>Metazoa</taxon>
        <taxon>Ecdysozoa</taxon>
        <taxon>Arthropoda</taxon>
        <taxon>Chelicerata</taxon>
        <taxon>Arachnida</taxon>
        <taxon>Acari</taxon>
        <taxon>Parasitiformes</taxon>
        <taxon>Mesostigmata</taxon>
        <taxon>Gamasina</taxon>
        <taxon>Dermanyssoidea</taxon>
        <taxon>Laelapidae</taxon>
        <taxon>Tropilaelaps</taxon>
    </lineage>
</organism>
<evidence type="ECO:0000313" key="11">
    <source>
        <dbReference type="EMBL" id="OQR69631.1"/>
    </source>
</evidence>
<dbReference type="Gene3D" id="2.170.140.10">
    <property type="entry name" value="Chitin binding domain"/>
    <property type="match status" value="1"/>
</dbReference>
<dbReference type="PANTHER" id="PTHR11177:SF399">
    <property type="entry name" value="CHITINASE 6, ISOFORM C"/>
    <property type="match status" value="1"/>
</dbReference>
<evidence type="ECO:0000259" key="10">
    <source>
        <dbReference type="PROSITE" id="PS51910"/>
    </source>
</evidence>
<dbReference type="InterPro" id="IPR029070">
    <property type="entry name" value="Chitinase_insertion_sf"/>
</dbReference>
<dbReference type="InterPro" id="IPR001223">
    <property type="entry name" value="Glyco_hydro18_cat"/>
</dbReference>
<keyword evidence="12" id="KW-1185">Reference proteome</keyword>
<evidence type="ECO:0000256" key="5">
    <source>
        <dbReference type="ARBA" id="ARBA00023157"/>
    </source>
</evidence>
<dbReference type="FunFam" id="3.20.20.80:FF:000007">
    <property type="entry name" value="Acidic mammalian chitinase"/>
    <property type="match status" value="1"/>
</dbReference>
<dbReference type="SMART" id="SM00636">
    <property type="entry name" value="Glyco_18"/>
    <property type="match status" value="1"/>
</dbReference>
<dbReference type="InterPro" id="IPR011583">
    <property type="entry name" value="Chitinase_II/V-like_cat"/>
</dbReference>
<evidence type="ECO:0000256" key="2">
    <source>
        <dbReference type="ARBA" id="ARBA00022669"/>
    </source>
</evidence>
<feature type="compositionally biased region" description="Basic and acidic residues" evidence="8">
    <location>
        <begin position="450"/>
        <end position="459"/>
    </location>
</feature>
<dbReference type="PROSITE" id="PS01095">
    <property type="entry name" value="GH18_1"/>
    <property type="match status" value="1"/>
</dbReference>
<evidence type="ECO:0000256" key="8">
    <source>
        <dbReference type="SAM" id="MobiDB-lite"/>
    </source>
</evidence>
<dbReference type="SUPFAM" id="SSF57625">
    <property type="entry name" value="Invertebrate chitin-binding proteins"/>
    <property type="match status" value="1"/>
</dbReference>
<dbReference type="Gene3D" id="3.20.20.80">
    <property type="entry name" value="Glycosidases"/>
    <property type="match status" value="1"/>
</dbReference>
<dbReference type="GO" id="GO:0008061">
    <property type="term" value="F:chitin binding"/>
    <property type="evidence" value="ECO:0007669"/>
    <property type="project" value="UniProtKB-KW"/>
</dbReference>
<dbReference type="OrthoDB" id="73875at2759"/>